<gene>
    <name evidence="1" type="ORF">C5F50_02125</name>
</gene>
<dbReference type="Proteomes" id="UP000509478">
    <property type="component" value="Chromosome"/>
</dbReference>
<proteinExistence type="predicted"/>
<evidence type="ECO:0000313" key="2">
    <source>
        <dbReference type="Proteomes" id="UP000509478"/>
    </source>
</evidence>
<evidence type="ECO:0000313" key="1">
    <source>
        <dbReference type="EMBL" id="QLH06005.1"/>
    </source>
</evidence>
<protein>
    <submittedName>
        <fullName evidence="1">Uncharacterized protein</fullName>
    </submittedName>
</protein>
<dbReference type="RefSeq" id="WP_179372068.1">
    <property type="nucleotide sequence ID" value="NZ_CP026995.1"/>
</dbReference>
<dbReference type="AlphaFoldDB" id="A0A7D5RFT1"/>
<dbReference type="GeneID" id="56066821"/>
<reference evidence="1 2" key="1">
    <citation type="submission" date="2018-02" db="EMBL/GenBank/DDBJ databases">
        <title>Complete genome of Nitrosopumilus ureaphilus PS0.</title>
        <authorList>
            <person name="Qin W."/>
            <person name="Zheng Y."/>
            <person name="Stahl D.A."/>
        </authorList>
    </citation>
    <scope>NUCLEOTIDE SEQUENCE [LARGE SCALE GENOMIC DNA]</scope>
    <source>
        <strain evidence="1 2">PS0</strain>
    </source>
</reference>
<dbReference type="KEGG" id="nue:C5F50_02125"/>
<accession>A0A7D5RFT1</accession>
<sequence>MPDTLLSDSTKSLNQSGMFLQSLISKELDFDGWSVDTEYPVQVSPFTVDPIKHGNYSIDEYTKKPVYHPQDIIRSMEECKNKIELEETSIDVVGTIGKDPTITLCVECKKLDPIYSDWIFFDVSKPKPMNVIIKSFQSKGHVSLFKIPETSSCGNEVFVDLHKWEDSNALRNPVSNTSIALTNNKIDRKTYQSNKSLIDNASRQIIKGTYGFILDKLQSNILQGFIDSTLDTIIPIIVTTANLQKCIINPKDIDLDSGYVTKEPVYEKIDSIIYECPAPKSVRFPQPNFNRLSPETRKEISKWQVLITSPKGFIDFMKQIC</sequence>
<name>A0A7D5RFT1_9ARCH</name>
<organism evidence="1 2">
    <name type="scientific">Nitrosopumilus ureiphilus</name>
    <dbReference type="NCBI Taxonomy" id="1470067"/>
    <lineage>
        <taxon>Archaea</taxon>
        <taxon>Nitrososphaerota</taxon>
        <taxon>Nitrososphaeria</taxon>
        <taxon>Nitrosopumilales</taxon>
        <taxon>Nitrosopumilaceae</taxon>
        <taxon>Nitrosopumilus</taxon>
    </lineage>
</organism>
<dbReference type="EMBL" id="CP026995">
    <property type="protein sequence ID" value="QLH06005.1"/>
    <property type="molecule type" value="Genomic_DNA"/>
</dbReference>
<keyword evidence="2" id="KW-1185">Reference proteome</keyword>
<dbReference type="OrthoDB" id="383584at2157"/>